<gene>
    <name evidence="1" type="ORF">N7468_000551</name>
</gene>
<proteinExistence type="predicted"/>
<name>A0A9W9PMF3_9EURO</name>
<dbReference type="GeneID" id="83197151"/>
<reference evidence="1" key="2">
    <citation type="journal article" date="2023" name="IMA Fungus">
        <title>Comparative genomic study of the Penicillium genus elucidates a diverse pangenome and 15 lateral gene transfer events.</title>
        <authorList>
            <person name="Petersen C."/>
            <person name="Sorensen T."/>
            <person name="Nielsen M.R."/>
            <person name="Sondergaard T.E."/>
            <person name="Sorensen J.L."/>
            <person name="Fitzpatrick D.A."/>
            <person name="Frisvad J.C."/>
            <person name="Nielsen K.L."/>
        </authorList>
    </citation>
    <scope>NUCLEOTIDE SEQUENCE</scope>
    <source>
        <strain evidence="1">IBT 19713</strain>
    </source>
</reference>
<dbReference type="EMBL" id="JAPQKS010000001">
    <property type="protein sequence ID" value="KAJ5249100.1"/>
    <property type="molecule type" value="Genomic_DNA"/>
</dbReference>
<keyword evidence="2" id="KW-1185">Reference proteome</keyword>
<reference evidence="1" key="1">
    <citation type="submission" date="2022-11" db="EMBL/GenBank/DDBJ databases">
        <authorList>
            <person name="Petersen C."/>
        </authorList>
    </citation>
    <scope>NUCLEOTIDE SEQUENCE</scope>
    <source>
        <strain evidence="1">IBT 19713</strain>
    </source>
</reference>
<protein>
    <submittedName>
        <fullName evidence="1">Uncharacterized protein</fullName>
    </submittedName>
</protein>
<dbReference type="AlphaFoldDB" id="A0A9W9PMF3"/>
<accession>A0A9W9PMF3</accession>
<evidence type="ECO:0000313" key="1">
    <source>
        <dbReference type="EMBL" id="KAJ5249100.1"/>
    </source>
</evidence>
<comment type="caution">
    <text evidence="1">The sequence shown here is derived from an EMBL/GenBank/DDBJ whole genome shotgun (WGS) entry which is preliminary data.</text>
</comment>
<evidence type="ECO:0000313" key="2">
    <source>
        <dbReference type="Proteomes" id="UP001150941"/>
    </source>
</evidence>
<dbReference type="RefSeq" id="XP_058335879.1">
    <property type="nucleotide sequence ID" value="XM_058469848.1"/>
</dbReference>
<dbReference type="Proteomes" id="UP001150941">
    <property type="component" value="Unassembled WGS sequence"/>
</dbReference>
<sequence length="116" mass="12731">MMDTQTMDMGIQGTVATALPQRSRNPALCVRQGLQVDDRHLDLIPAADHHQEEGEGPVIDLVLGRTMITPFPPYLQRGILEILEILEALVTLEILGLEIKEIPGTLAVGGARRLQE</sequence>
<organism evidence="1 2">
    <name type="scientific">Penicillium chermesinum</name>
    <dbReference type="NCBI Taxonomy" id="63820"/>
    <lineage>
        <taxon>Eukaryota</taxon>
        <taxon>Fungi</taxon>
        <taxon>Dikarya</taxon>
        <taxon>Ascomycota</taxon>
        <taxon>Pezizomycotina</taxon>
        <taxon>Eurotiomycetes</taxon>
        <taxon>Eurotiomycetidae</taxon>
        <taxon>Eurotiales</taxon>
        <taxon>Aspergillaceae</taxon>
        <taxon>Penicillium</taxon>
    </lineage>
</organism>